<dbReference type="EMBL" id="JABMIG020000005">
    <property type="protein sequence ID" value="KAL3804926.1"/>
    <property type="molecule type" value="Genomic_DNA"/>
</dbReference>
<evidence type="ECO:0008006" key="9">
    <source>
        <dbReference type="Google" id="ProtNLM"/>
    </source>
</evidence>
<evidence type="ECO:0000256" key="1">
    <source>
        <dbReference type="ARBA" id="ARBA00001933"/>
    </source>
</evidence>
<dbReference type="GO" id="GO:0000096">
    <property type="term" value="P:sulfur amino acid metabolic process"/>
    <property type="evidence" value="ECO:0007669"/>
    <property type="project" value="UniProtKB-ARBA"/>
</dbReference>
<proteinExistence type="inferred from homology"/>
<evidence type="ECO:0000256" key="4">
    <source>
        <dbReference type="ARBA" id="ARBA00022898"/>
    </source>
</evidence>
<dbReference type="PROSITE" id="PS00868">
    <property type="entry name" value="CYS_MET_METAB_PP"/>
    <property type="match status" value="1"/>
</dbReference>
<comment type="cofactor">
    <cofactor evidence="1 6">
        <name>pyridoxal 5'-phosphate</name>
        <dbReference type="ChEBI" id="CHEBI:597326"/>
    </cofactor>
</comment>
<keyword evidence="8" id="KW-1185">Reference proteome</keyword>
<organism evidence="7 8">
    <name type="scientific">Cyclotella cryptica</name>
    <dbReference type="NCBI Taxonomy" id="29204"/>
    <lineage>
        <taxon>Eukaryota</taxon>
        <taxon>Sar</taxon>
        <taxon>Stramenopiles</taxon>
        <taxon>Ochrophyta</taxon>
        <taxon>Bacillariophyta</taxon>
        <taxon>Coscinodiscophyceae</taxon>
        <taxon>Thalassiosirophycidae</taxon>
        <taxon>Stephanodiscales</taxon>
        <taxon>Stephanodiscaceae</taxon>
        <taxon>Cyclotella</taxon>
    </lineage>
</organism>
<comment type="caution">
    <text evidence="7">The sequence shown here is derived from an EMBL/GenBank/DDBJ whole genome shotgun (WGS) entry which is preliminary data.</text>
</comment>
<evidence type="ECO:0000256" key="6">
    <source>
        <dbReference type="RuleBase" id="RU362118"/>
    </source>
</evidence>
<dbReference type="Pfam" id="PF01053">
    <property type="entry name" value="Cys_Met_Meta_PP"/>
    <property type="match status" value="1"/>
</dbReference>
<dbReference type="Proteomes" id="UP001516023">
    <property type="component" value="Unassembled WGS sequence"/>
</dbReference>
<feature type="modified residue" description="N6-(pyridoxal phosphate)lysine" evidence="5">
    <location>
        <position position="247"/>
    </location>
</feature>
<dbReference type="InterPro" id="IPR006235">
    <property type="entry name" value="OAc-hSer/O-AcSer_sulfhydrylase"/>
</dbReference>
<evidence type="ECO:0000313" key="7">
    <source>
        <dbReference type="EMBL" id="KAL3804926.1"/>
    </source>
</evidence>
<comment type="similarity">
    <text evidence="2 6">Belongs to the trans-sulfuration enzymes family.</text>
</comment>
<dbReference type="Gene3D" id="3.90.1150.10">
    <property type="entry name" value="Aspartate Aminotransferase, domain 1"/>
    <property type="match status" value="1"/>
</dbReference>
<evidence type="ECO:0000313" key="8">
    <source>
        <dbReference type="Proteomes" id="UP001516023"/>
    </source>
</evidence>
<dbReference type="AlphaFoldDB" id="A0ABD3R0V8"/>
<accession>A0ABD3R0V8</accession>
<evidence type="ECO:0000256" key="3">
    <source>
        <dbReference type="ARBA" id="ARBA00022679"/>
    </source>
</evidence>
<reference evidence="7 8" key="1">
    <citation type="journal article" date="2020" name="G3 (Bethesda)">
        <title>Improved Reference Genome for Cyclotella cryptica CCMP332, a Model for Cell Wall Morphogenesis, Salinity Adaptation, and Lipid Production in Diatoms (Bacillariophyta).</title>
        <authorList>
            <person name="Roberts W.R."/>
            <person name="Downey K.M."/>
            <person name="Ruck E.C."/>
            <person name="Traller J.C."/>
            <person name="Alverson A.J."/>
        </authorList>
    </citation>
    <scope>NUCLEOTIDE SEQUENCE [LARGE SCALE GENOMIC DNA]</scope>
    <source>
        <strain evidence="7 8">CCMP332</strain>
    </source>
</reference>
<dbReference type="PANTHER" id="PTHR43797:SF2">
    <property type="entry name" value="HOMOCYSTEINE_CYSTEINE SYNTHASE"/>
    <property type="match status" value="1"/>
</dbReference>
<dbReference type="NCBIfam" id="TIGR01326">
    <property type="entry name" value="OAH_OAS_sulfhy"/>
    <property type="match status" value="1"/>
</dbReference>
<evidence type="ECO:0000256" key="5">
    <source>
        <dbReference type="PIRSR" id="PIRSR001434-2"/>
    </source>
</evidence>
<dbReference type="InterPro" id="IPR015421">
    <property type="entry name" value="PyrdxlP-dep_Trfase_major"/>
</dbReference>
<dbReference type="PIRSF" id="PIRSF001434">
    <property type="entry name" value="CGS"/>
    <property type="match status" value="1"/>
</dbReference>
<dbReference type="InterPro" id="IPR000277">
    <property type="entry name" value="Cys/Met-Metab_PyrdxlP-dep_enz"/>
</dbReference>
<dbReference type="InterPro" id="IPR015422">
    <property type="entry name" value="PyrdxlP-dep_Trfase_small"/>
</dbReference>
<keyword evidence="4 5" id="KW-0663">Pyridoxal phosphate</keyword>
<gene>
    <name evidence="7" type="ORF">HJC23_006698</name>
</gene>
<dbReference type="InterPro" id="IPR054542">
    <property type="entry name" value="Cys_met_metab_PP"/>
</dbReference>
<evidence type="ECO:0000256" key="2">
    <source>
        <dbReference type="ARBA" id="ARBA00009077"/>
    </source>
</evidence>
<dbReference type="GO" id="GO:0016740">
    <property type="term" value="F:transferase activity"/>
    <property type="evidence" value="ECO:0007669"/>
    <property type="project" value="UniProtKB-KW"/>
</dbReference>
<dbReference type="FunFam" id="3.40.640.10:FF:000035">
    <property type="entry name" value="O-succinylhomoserine sulfhydrylase"/>
    <property type="match status" value="1"/>
</dbReference>
<protein>
    <recommendedName>
        <fullName evidence="9">O-acetylhomoserine aminocarboxypropyltransferase</fullName>
    </recommendedName>
</protein>
<name>A0ABD3R0V8_9STRA</name>
<dbReference type="GO" id="GO:1901605">
    <property type="term" value="P:alpha-amino acid metabolic process"/>
    <property type="evidence" value="ECO:0007669"/>
    <property type="project" value="UniProtKB-ARBA"/>
</dbReference>
<dbReference type="Gene3D" id="3.40.640.10">
    <property type="entry name" value="Type I PLP-dependent aspartate aminotransferase-like (Major domain)"/>
    <property type="match status" value="1"/>
</dbReference>
<sequence>MLLIKPTSSLLLGLRKSARPGLSLCATRQVSDKAQGFDTIALHGGYTPDPNVHVGLGQGAPTGIPLYRTTPYKFKNTEHAANLFKLKELGNIYTRMMNPTCNILESRYAQLEGGHPLSGLTVSSGTTAIFYSIINLASEGDNIVSASALYGGTFTMFHDILPKFGIEVRFVDAEKPEEFAKAVDDKTRAFFCEAVSNPALEICDLEKIATLAHDNGLPVIVDSTFCTPYLCRPFDFGCDIVVSSLTKWVGGHGNCIGGIIVDKGGFPWGAGKHPIYDEPDTSYSGMRWGHDVPGELAPLSFIFRARTVPLRNLGGCMSPDNAWMIIQGIETLSLRMERHCENSMKVAKHLEAHPDVSWVRYPGLPSDPQYEKAQKYLKGTGGPMVVFGIKSDNAKDAGQKFVDSLKLFSHVANVGDARSLAIHPSTTTHSQMNEEQLANAGCPPDMIRLSIGLESIDDIIADLDQAIAAAKSKAR</sequence>
<keyword evidence="3" id="KW-0808">Transferase</keyword>
<dbReference type="SUPFAM" id="SSF53383">
    <property type="entry name" value="PLP-dependent transferases"/>
    <property type="match status" value="1"/>
</dbReference>
<dbReference type="CDD" id="cd00614">
    <property type="entry name" value="CGS_like"/>
    <property type="match status" value="1"/>
</dbReference>
<dbReference type="InterPro" id="IPR015424">
    <property type="entry name" value="PyrdxlP-dep_Trfase"/>
</dbReference>
<dbReference type="PANTHER" id="PTHR43797">
    <property type="entry name" value="HOMOCYSTEINE/CYSTEINE SYNTHASE"/>
    <property type="match status" value="1"/>
</dbReference>